<dbReference type="InterPro" id="IPR003903">
    <property type="entry name" value="UIM_dom"/>
</dbReference>
<evidence type="ECO:0000256" key="2">
    <source>
        <dbReference type="ARBA" id="ARBA00009085"/>
    </source>
</evidence>
<evidence type="ECO:0000256" key="6">
    <source>
        <dbReference type="ARBA" id="ARBA00022670"/>
    </source>
</evidence>
<evidence type="ECO:0000256" key="12">
    <source>
        <dbReference type="ARBA" id="ARBA00029923"/>
    </source>
</evidence>
<dbReference type="STRING" id="409849.ENSPMGP00000013159"/>
<dbReference type="PROSITE" id="PS50235">
    <property type="entry name" value="USP_3"/>
    <property type="match status" value="1"/>
</dbReference>
<proteinExistence type="inferred from homology"/>
<evidence type="ECO:0000256" key="11">
    <source>
        <dbReference type="ARBA" id="ARBA00023306"/>
    </source>
</evidence>
<dbReference type="GO" id="GO:0005829">
    <property type="term" value="C:cytosol"/>
    <property type="evidence" value="ECO:0007669"/>
    <property type="project" value="TreeGrafter"/>
</dbReference>
<dbReference type="Pfam" id="PF00443">
    <property type="entry name" value="UCH"/>
    <property type="match status" value="1"/>
</dbReference>
<keyword evidence="8" id="KW-0833">Ubl conjugation pathway</keyword>
<dbReference type="GO" id="GO:0051301">
    <property type="term" value="P:cell division"/>
    <property type="evidence" value="ECO:0007669"/>
    <property type="project" value="UniProtKB-KW"/>
</dbReference>
<evidence type="ECO:0000256" key="8">
    <source>
        <dbReference type="ARBA" id="ARBA00022786"/>
    </source>
</evidence>
<dbReference type="Proteomes" id="UP000261520">
    <property type="component" value="Unplaced"/>
</dbReference>
<evidence type="ECO:0000259" key="16">
    <source>
        <dbReference type="PROSITE" id="PS50235"/>
    </source>
</evidence>
<keyword evidence="11" id="KW-0131">Cell cycle</keyword>
<reference evidence="17" key="1">
    <citation type="submission" date="2025-08" db="UniProtKB">
        <authorList>
            <consortium name="Ensembl"/>
        </authorList>
    </citation>
    <scope>IDENTIFICATION</scope>
</reference>
<keyword evidence="5" id="KW-0132">Cell division</keyword>
<dbReference type="InterPro" id="IPR032069">
    <property type="entry name" value="USP37-like_PH"/>
</dbReference>
<evidence type="ECO:0000256" key="10">
    <source>
        <dbReference type="ARBA" id="ARBA00022807"/>
    </source>
</evidence>
<keyword evidence="6" id="KW-0645">Protease</keyword>
<accession>A0A3B4A946</accession>
<dbReference type="InterPro" id="IPR001394">
    <property type="entry name" value="Peptidase_C19_UCH"/>
</dbReference>
<dbReference type="AlphaFoldDB" id="A0A3B4A946"/>
<comment type="similarity">
    <text evidence="2">Belongs to the peptidase C19 family.</text>
</comment>
<dbReference type="GO" id="GO:0004843">
    <property type="term" value="F:cysteine-type deubiquitinase activity"/>
    <property type="evidence" value="ECO:0007669"/>
    <property type="project" value="UniProtKB-EC"/>
</dbReference>
<dbReference type="PROSITE" id="PS50330">
    <property type="entry name" value="UIM"/>
    <property type="match status" value="1"/>
</dbReference>
<evidence type="ECO:0000256" key="1">
    <source>
        <dbReference type="ARBA" id="ARBA00000707"/>
    </source>
</evidence>
<dbReference type="GO" id="GO:0005634">
    <property type="term" value="C:nucleus"/>
    <property type="evidence" value="ECO:0007669"/>
    <property type="project" value="TreeGrafter"/>
</dbReference>
<dbReference type="CDD" id="cd02257">
    <property type="entry name" value="Peptidase_C19"/>
    <property type="match status" value="1"/>
</dbReference>
<dbReference type="InterPro" id="IPR038765">
    <property type="entry name" value="Papain-like_cys_pep_sf"/>
</dbReference>
<comment type="catalytic activity">
    <reaction evidence="1">
        <text>Thiol-dependent hydrolysis of ester, thioester, amide, peptide and isopeptide bonds formed by the C-terminal Gly of ubiquitin (a 76-residue protein attached to proteins as an intracellular targeting signal).</text>
        <dbReference type="EC" id="3.4.19.12"/>
    </reaction>
</comment>
<dbReference type="Pfam" id="PF16674">
    <property type="entry name" value="UCH_N"/>
    <property type="match status" value="1"/>
</dbReference>
<dbReference type="InterPro" id="IPR018200">
    <property type="entry name" value="USP_CS"/>
</dbReference>
<feature type="region of interest" description="Disordered" evidence="15">
    <location>
        <begin position="111"/>
        <end position="193"/>
    </location>
</feature>
<feature type="domain" description="USP" evidence="16">
    <location>
        <begin position="222"/>
        <end position="672"/>
    </location>
</feature>
<dbReference type="GO" id="GO:0016579">
    <property type="term" value="P:protein deubiquitination"/>
    <property type="evidence" value="ECO:0007669"/>
    <property type="project" value="InterPro"/>
</dbReference>
<evidence type="ECO:0000256" key="13">
    <source>
        <dbReference type="ARBA" id="ARBA00030260"/>
    </source>
</evidence>
<feature type="compositionally biased region" description="Basic and acidic residues" evidence="15">
    <location>
        <begin position="146"/>
        <end position="158"/>
    </location>
</feature>
<evidence type="ECO:0000256" key="9">
    <source>
        <dbReference type="ARBA" id="ARBA00022801"/>
    </source>
</evidence>
<dbReference type="InterPro" id="IPR050164">
    <property type="entry name" value="Peptidase_C19"/>
</dbReference>
<dbReference type="Gene3D" id="2.30.29.180">
    <property type="entry name" value="Ubiquitin carboxyl-terminal hydrolase 26/29/37, pleckstrin homology-like domain"/>
    <property type="match status" value="1"/>
</dbReference>
<dbReference type="EC" id="3.4.19.12" evidence="3"/>
<organism evidence="17 18">
    <name type="scientific">Periophthalmus magnuspinnatus</name>
    <dbReference type="NCBI Taxonomy" id="409849"/>
    <lineage>
        <taxon>Eukaryota</taxon>
        <taxon>Metazoa</taxon>
        <taxon>Chordata</taxon>
        <taxon>Craniata</taxon>
        <taxon>Vertebrata</taxon>
        <taxon>Euteleostomi</taxon>
        <taxon>Actinopterygii</taxon>
        <taxon>Neopterygii</taxon>
        <taxon>Teleostei</taxon>
        <taxon>Neoteleostei</taxon>
        <taxon>Acanthomorphata</taxon>
        <taxon>Gobiaria</taxon>
        <taxon>Gobiiformes</taxon>
        <taxon>Gobioidei</taxon>
        <taxon>Gobiidae</taxon>
        <taxon>Oxudercinae</taxon>
        <taxon>Periophthalmus</taxon>
    </lineage>
</organism>
<dbReference type="PANTHER" id="PTHR24006">
    <property type="entry name" value="UBIQUITIN CARBOXYL-TERMINAL HYDROLASE"/>
    <property type="match status" value="1"/>
</dbReference>
<evidence type="ECO:0000313" key="18">
    <source>
        <dbReference type="Proteomes" id="UP000261520"/>
    </source>
</evidence>
<sequence length="672" mass="76590">MTSLATKLSSGSAVKIRVNSLDLGTTKWKEGTFEIQEKDNKASLCLRFNCGGAARTFQLSQNVKKVAPLANKITLTLKDNSVIFLDKLPVTLAQKTKDYLEKLRSEKRKRLMNSESDLTEDYPKENDSSSNNKATSDPARKFLQSCKDKLKQQEENRNSGKRRSLYAFVSRPSSTAQSSSAKRSLLLPNHSTPFKKVRPSLDYGGWNKQRPTALAQPQPPLQGFSNLGNTCYMNAILQSLFSLPSFSNDMLKQSIPWKKVPINALLRRFAHLMAKKDVGCPETKKDLLRKVKSAISSTAERFSGNMQNDAHEFLSQCMDQLKDDVEKMNKTRAEPGEEADTSRIYTCPVAVNMEFEVQHTITCKCCGEVVTKREVFNDLSIDLPRRKKTLPLRSIQDSLDLFFRMEEIEYSCEKCNGKAATVTHKFSKLPRVLILHLKRYSFNAQLSLNSKLGQQVVIPRFLTLSSHCTESTRAPVSLSWTTARVGGRATGSSLLLDSDGEEELNRKVTLSRKRRLSSCLTEESEERLLLLFLDVLDSLDLTMDENKENQTPEAQEIDWVQQYSLEQEREEQELQQALAQSLQEHVRRKLQIYRHESDHRPVWKHGQSGAMDQSVNVFSHCESTGGHYISDVYDMKKQSWLTYNDLDVSRTQEGAVQRDRDRSGYIFFYMHK</sequence>
<evidence type="ECO:0000256" key="5">
    <source>
        <dbReference type="ARBA" id="ARBA00022618"/>
    </source>
</evidence>
<feature type="compositionally biased region" description="Low complexity" evidence="15">
    <location>
        <begin position="170"/>
        <end position="184"/>
    </location>
</feature>
<protein>
    <recommendedName>
        <fullName evidence="4">Ubiquitin carboxyl-terminal hydrolase 37</fullName>
        <ecNumber evidence="3">3.4.19.12</ecNumber>
    </recommendedName>
    <alternativeName>
        <fullName evidence="13">Deubiquitinating enzyme 37</fullName>
    </alternativeName>
    <alternativeName>
        <fullName evidence="12">Ubiquitin thioesterase 37</fullName>
    </alternativeName>
    <alternativeName>
        <fullName evidence="14">Ubiquitin-specific-processing protease 37</fullName>
    </alternativeName>
</protein>
<dbReference type="Ensembl" id="ENSPMGT00000014040.1">
    <property type="protein sequence ID" value="ENSPMGP00000013159.1"/>
    <property type="gene ID" value="ENSPMGG00000010847.1"/>
</dbReference>
<dbReference type="InterPro" id="IPR038093">
    <property type="entry name" value="USP37-like_PH_sf"/>
</dbReference>
<evidence type="ECO:0000256" key="15">
    <source>
        <dbReference type="SAM" id="MobiDB-lite"/>
    </source>
</evidence>
<evidence type="ECO:0000256" key="14">
    <source>
        <dbReference type="ARBA" id="ARBA00032476"/>
    </source>
</evidence>
<evidence type="ECO:0000256" key="3">
    <source>
        <dbReference type="ARBA" id="ARBA00012759"/>
    </source>
</evidence>
<keyword evidence="9" id="KW-0378">Hydrolase</keyword>
<dbReference type="GO" id="GO:0006508">
    <property type="term" value="P:proteolysis"/>
    <property type="evidence" value="ECO:0007669"/>
    <property type="project" value="UniProtKB-KW"/>
</dbReference>
<evidence type="ECO:0000256" key="4">
    <source>
        <dbReference type="ARBA" id="ARBA00014563"/>
    </source>
</evidence>
<reference evidence="17" key="2">
    <citation type="submission" date="2025-09" db="UniProtKB">
        <authorList>
            <consortium name="Ensembl"/>
        </authorList>
    </citation>
    <scope>IDENTIFICATION</scope>
</reference>
<keyword evidence="10" id="KW-0788">Thiol protease</keyword>
<dbReference type="PROSITE" id="PS00972">
    <property type="entry name" value="USP_1"/>
    <property type="match status" value="1"/>
</dbReference>
<dbReference type="PANTHER" id="PTHR24006:SF915">
    <property type="entry name" value="UBIQUITIN CARBOXYL-TERMINAL HYDROLASE-RELATED"/>
    <property type="match status" value="1"/>
</dbReference>
<evidence type="ECO:0000256" key="7">
    <source>
        <dbReference type="ARBA" id="ARBA00022776"/>
    </source>
</evidence>
<dbReference type="Gene3D" id="3.90.70.10">
    <property type="entry name" value="Cysteine proteinases"/>
    <property type="match status" value="2"/>
</dbReference>
<keyword evidence="18" id="KW-1185">Reference proteome</keyword>
<dbReference type="InterPro" id="IPR028889">
    <property type="entry name" value="USP"/>
</dbReference>
<name>A0A3B4A946_9GOBI</name>
<keyword evidence="7" id="KW-0498">Mitosis</keyword>
<dbReference type="GO" id="GO:0000082">
    <property type="term" value="P:G1/S transition of mitotic cell cycle"/>
    <property type="evidence" value="ECO:0007669"/>
    <property type="project" value="TreeGrafter"/>
</dbReference>
<evidence type="ECO:0000313" key="17">
    <source>
        <dbReference type="Ensembl" id="ENSPMGP00000013159.1"/>
    </source>
</evidence>
<dbReference type="SUPFAM" id="SSF54001">
    <property type="entry name" value="Cysteine proteinases"/>
    <property type="match status" value="1"/>
</dbReference>